<feature type="signal peptide" evidence="3">
    <location>
        <begin position="1"/>
        <end position="23"/>
    </location>
</feature>
<evidence type="ECO:0000256" key="2">
    <source>
        <dbReference type="SAM" id="Phobius"/>
    </source>
</evidence>
<evidence type="ECO:0000256" key="1">
    <source>
        <dbReference type="SAM" id="Coils"/>
    </source>
</evidence>
<dbReference type="EMBL" id="NIRM01000001">
    <property type="protein sequence ID" value="PHI10110.1"/>
    <property type="molecule type" value="Genomic_DNA"/>
</dbReference>
<dbReference type="AlphaFoldDB" id="A0A2C6AE77"/>
<accession>A0A2C6AE77</accession>
<dbReference type="Proteomes" id="UP000221504">
    <property type="component" value="Unassembled WGS sequence"/>
</dbReference>
<name>A0A2C6AE77_FUSNP</name>
<sequence length="244" mass="28349">MLKKIVLLVFTIFLMACSNTMTVTDSNKKDEVIKQVISTPQKDVILLGNNYDYLFTGEEARKLLTLIDFLKIKGLTKENIKRIRKELNVYEDGSAILWVATDFVISKNNDMNDKNFQREQEVFVNDLKKKLEERNIKYEIEEDNMDWRFRLPNVINVNGKVAKLENHNKIIQETSNQLINLKIDLIETRQRKVQKYTSEDILGGVAAVVLAPVWIPIAAIYAVVFTVVTIPLFLIEDMKYKNKY</sequence>
<keyword evidence="2" id="KW-0812">Transmembrane</keyword>
<dbReference type="PROSITE" id="PS51257">
    <property type="entry name" value="PROKAR_LIPOPROTEIN"/>
    <property type="match status" value="1"/>
</dbReference>
<reference evidence="4 5" key="1">
    <citation type="submission" date="2017-06" db="EMBL/GenBank/DDBJ databases">
        <title>Draft genome sequence of Fusobacterium nucleatum subsp. polymorphum KCOM 1267 (=ChDC F290).</title>
        <authorList>
            <person name="Kook J.-K."/>
            <person name="Park S.-N."/>
            <person name="Lim Y.K."/>
            <person name="Roh H."/>
        </authorList>
    </citation>
    <scope>NUCLEOTIDE SEQUENCE [LARGE SCALE GENOMIC DNA]</scope>
    <source>
        <strain evidence="5">KCOM 1267(ChDC F290)</strain>
    </source>
</reference>
<evidence type="ECO:0000313" key="5">
    <source>
        <dbReference type="Proteomes" id="UP000221504"/>
    </source>
</evidence>
<comment type="caution">
    <text evidence="4">The sequence shown here is derived from an EMBL/GenBank/DDBJ whole genome shotgun (WGS) entry which is preliminary data.</text>
</comment>
<feature type="coiled-coil region" evidence="1">
    <location>
        <begin position="124"/>
        <end position="191"/>
    </location>
</feature>
<protein>
    <recommendedName>
        <fullName evidence="6">DUF4349 domain-containing protein</fullName>
    </recommendedName>
</protein>
<feature type="chain" id="PRO_5013107041" description="DUF4349 domain-containing protein" evidence="3">
    <location>
        <begin position="24"/>
        <end position="244"/>
    </location>
</feature>
<dbReference type="RefSeq" id="WP_099010815.1">
    <property type="nucleotide sequence ID" value="NZ_CP077154.1"/>
</dbReference>
<keyword evidence="2" id="KW-1133">Transmembrane helix</keyword>
<keyword evidence="3" id="KW-0732">Signal</keyword>
<evidence type="ECO:0008006" key="6">
    <source>
        <dbReference type="Google" id="ProtNLM"/>
    </source>
</evidence>
<organism evidence="4 5">
    <name type="scientific">Fusobacterium nucleatum subsp. polymorphum</name>
    <name type="common">Fusobacterium polymorphum</name>
    <dbReference type="NCBI Taxonomy" id="76857"/>
    <lineage>
        <taxon>Bacteria</taxon>
        <taxon>Fusobacteriati</taxon>
        <taxon>Fusobacteriota</taxon>
        <taxon>Fusobacteriia</taxon>
        <taxon>Fusobacteriales</taxon>
        <taxon>Fusobacteriaceae</taxon>
        <taxon>Fusobacterium</taxon>
    </lineage>
</organism>
<gene>
    <name evidence="4" type="ORF">CBG52_02645</name>
</gene>
<feature type="transmembrane region" description="Helical" evidence="2">
    <location>
        <begin position="201"/>
        <end position="234"/>
    </location>
</feature>
<evidence type="ECO:0000313" key="4">
    <source>
        <dbReference type="EMBL" id="PHI10110.1"/>
    </source>
</evidence>
<proteinExistence type="predicted"/>
<evidence type="ECO:0000256" key="3">
    <source>
        <dbReference type="SAM" id="SignalP"/>
    </source>
</evidence>
<keyword evidence="1" id="KW-0175">Coiled coil</keyword>
<keyword evidence="2" id="KW-0472">Membrane</keyword>